<evidence type="ECO:0000313" key="2">
    <source>
        <dbReference type="Proteomes" id="UP000095280"/>
    </source>
</evidence>
<protein>
    <submittedName>
        <fullName evidence="3">Uncharacterized protein</fullName>
    </submittedName>
</protein>
<dbReference type="Proteomes" id="UP000095280">
    <property type="component" value="Unplaced"/>
</dbReference>
<name>A0A1I8FQR1_9PLAT</name>
<feature type="region of interest" description="Disordered" evidence="1">
    <location>
        <begin position="151"/>
        <end position="206"/>
    </location>
</feature>
<feature type="compositionally biased region" description="Polar residues" evidence="1">
    <location>
        <begin position="151"/>
        <end position="162"/>
    </location>
</feature>
<feature type="region of interest" description="Disordered" evidence="1">
    <location>
        <begin position="223"/>
        <end position="246"/>
    </location>
</feature>
<reference evidence="3" key="1">
    <citation type="submission" date="2016-11" db="UniProtKB">
        <authorList>
            <consortium name="WormBaseParasite"/>
        </authorList>
    </citation>
    <scope>IDENTIFICATION</scope>
</reference>
<accession>A0A1I8FQR1</accession>
<feature type="compositionally biased region" description="Low complexity" evidence="1">
    <location>
        <begin position="354"/>
        <end position="367"/>
    </location>
</feature>
<feature type="region of interest" description="Disordered" evidence="1">
    <location>
        <begin position="352"/>
        <end position="377"/>
    </location>
</feature>
<organism evidence="2 3">
    <name type="scientific">Macrostomum lignano</name>
    <dbReference type="NCBI Taxonomy" id="282301"/>
    <lineage>
        <taxon>Eukaryota</taxon>
        <taxon>Metazoa</taxon>
        <taxon>Spiralia</taxon>
        <taxon>Lophotrochozoa</taxon>
        <taxon>Platyhelminthes</taxon>
        <taxon>Rhabditophora</taxon>
        <taxon>Macrostomorpha</taxon>
        <taxon>Macrostomida</taxon>
        <taxon>Macrostomidae</taxon>
        <taxon>Macrostomum</taxon>
    </lineage>
</organism>
<evidence type="ECO:0000313" key="3">
    <source>
        <dbReference type="WBParaSite" id="maker-unitig_43474-snap-gene-0.3-mRNA-1"/>
    </source>
</evidence>
<proteinExistence type="predicted"/>
<keyword evidence="2" id="KW-1185">Reference proteome</keyword>
<feature type="compositionally biased region" description="Basic and acidic residues" evidence="1">
    <location>
        <begin position="181"/>
        <end position="206"/>
    </location>
</feature>
<dbReference type="AlphaFoldDB" id="A0A1I8FQR1"/>
<dbReference type="WBParaSite" id="maker-unitig_43474-snap-gene-0.3-mRNA-1">
    <property type="protein sequence ID" value="maker-unitig_43474-snap-gene-0.3-mRNA-1"/>
    <property type="gene ID" value="maker-unitig_43474-snap-gene-0.3"/>
</dbReference>
<sequence>MKDDGHASPTLLRPAAVWQLAAGDIHTLRWNTEDIPRRKEDLTGTSTKEAGGSFLCFKFAGKDGSHRDKVHKRPYLEWNENCASGLQFPVMDRSDTQDDIIGNQLHRTYRSSAAQGDTRRTQRWSRFVYHAYLPHGSGPCFVNFYGSPRANSPNSATNTISLNEGKGEGRRLSAEPMLSRSELKTELGETPEQSKEEIRQRPAAERCRSSFAPEKYRLHAASPAPTCTEWEPGQRSSQRARPQTCSRWPRKNELKNIRRAASKTAAERVHLGFERGTCQRGRQFELGSLEISQIRAIAICECCFSKNEDFCGKFCGKVQNVQFKREPRATCQSWPRLTENEWFIIKWMKNGPGRPARSDASSASSSRSSKREAEPAARLEVGTKDWYVSPELSLFYDKDAPGTRNSLRTFYT</sequence>
<evidence type="ECO:0000256" key="1">
    <source>
        <dbReference type="SAM" id="MobiDB-lite"/>
    </source>
</evidence>
<feature type="compositionally biased region" description="Polar residues" evidence="1">
    <location>
        <begin position="234"/>
        <end position="246"/>
    </location>
</feature>